<feature type="domain" description="NB-ARC" evidence="3">
    <location>
        <begin position="147"/>
        <end position="244"/>
    </location>
</feature>
<dbReference type="SUPFAM" id="SSF52540">
    <property type="entry name" value="P-loop containing nucleoside triphosphate hydrolases"/>
    <property type="match status" value="1"/>
</dbReference>
<evidence type="ECO:0000256" key="1">
    <source>
        <dbReference type="ARBA" id="ARBA00022821"/>
    </source>
</evidence>
<keyword evidence="5" id="KW-1185">Reference proteome</keyword>
<proteinExistence type="predicted"/>
<comment type="caution">
    <text evidence="4">The sequence shown here is derived from an EMBL/GenBank/DDBJ whole genome shotgun (WGS) entry which is preliminary data.</text>
</comment>
<keyword evidence="1" id="KW-0611">Plant defense</keyword>
<dbReference type="Pfam" id="PF00931">
    <property type="entry name" value="NB-ARC"/>
    <property type="match status" value="1"/>
</dbReference>
<dbReference type="Proteomes" id="UP001281410">
    <property type="component" value="Unassembled WGS sequence"/>
</dbReference>
<dbReference type="PANTHER" id="PTHR33463">
    <property type="entry name" value="NB-ARC DOMAIN-CONTAINING PROTEIN-RELATED"/>
    <property type="match status" value="1"/>
</dbReference>
<dbReference type="Gene3D" id="3.40.50.300">
    <property type="entry name" value="P-loop containing nucleotide triphosphate hydrolases"/>
    <property type="match status" value="1"/>
</dbReference>
<keyword evidence="2" id="KW-0175">Coiled coil</keyword>
<feature type="coiled-coil region" evidence="2">
    <location>
        <begin position="21"/>
        <end position="52"/>
    </location>
</feature>
<protein>
    <recommendedName>
        <fullName evidence="3">NB-ARC domain-containing protein</fullName>
    </recommendedName>
</protein>
<accession>A0AAD9ZQL1</accession>
<organism evidence="4 5">
    <name type="scientific">Dipteronia sinensis</name>
    <dbReference type="NCBI Taxonomy" id="43782"/>
    <lineage>
        <taxon>Eukaryota</taxon>
        <taxon>Viridiplantae</taxon>
        <taxon>Streptophyta</taxon>
        <taxon>Embryophyta</taxon>
        <taxon>Tracheophyta</taxon>
        <taxon>Spermatophyta</taxon>
        <taxon>Magnoliopsida</taxon>
        <taxon>eudicotyledons</taxon>
        <taxon>Gunneridae</taxon>
        <taxon>Pentapetalae</taxon>
        <taxon>rosids</taxon>
        <taxon>malvids</taxon>
        <taxon>Sapindales</taxon>
        <taxon>Sapindaceae</taxon>
        <taxon>Hippocastanoideae</taxon>
        <taxon>Acereae</taxon>
        <taxon>Dipteronia</taxon>
    </lineage>
</organism>
<gene>
    <name evidence="4" type="ORF">Dsin_028155</name>
</gene>
<dbReference type="PANTHER" id="PTHR33463:SF213">
    <property type="match status" value="1"/>
</dbReference>
<dbReference type="InterPro" id="IPR002182">
    <property type="entry name" value="NB-ARC"/>
</dbReference>
<dbReference type="InterPro" id="IPR050905">
    <property type="entry name" value="Plant_NBS-LRR"/>
</dbReference>
<dbReference type="EMBL" id="JANJYJ010000009">
    <property type="protein sequence ID" value="KAK3188594.1"/>
    <property type="molecule type" value="Genomic_DNA"/>
</dbReference>
<name>A0AAD9ZQL1_9ROSI</name>
<dbReference type="GO" id="GO:0043531">
    <property type="term" value="F:ADP binding"/>
    <property type="evidence" value="ECO:0007669"/>
    <property type="project" value="InterPro"/>
</dbReference>
<evidence type="ECO:0000256" key="2">
    <source>
        <dbReference type="SAM" id="Coils"/>
    </source>
</evidence>
<reference evidence="4" key="1">
    <citation type="journal article" date="2023" name="Plant J.">
        <title>Genome sequences and population genomics provide insights into the demographic history, inbreeding, and mutation load of two 'living fossil' tree species of Dipteronia.</title>
        <authorList>
            <person name="Feng Y."/>
            <person name="Comes H.P."/>
            <person name="Chen J."/>
            <person name="Zhu S."/>
            <person name="Lu R."/>
            <person name="Zhang X."/>
            <person name="Li P."/>
            <person name="Qiu J."/>
            <person name="Olsen K.M."/>
            <person name="Qiu Y."/>
        </authorList>
    </citation>
    <scope>NUCLEOTIDE SEQUENCE</scope>
    <source>
        <strain evidence="4">NBL</strain>
    </source>
</reference>
<evidence type="ECO:0000313" key="4">
    <source>
        <dbReference type="EMBL" id="KAK3188594.1"/>
    </source>
</evidence>
<evidence type="ECO:0000259" key="3">
    <source>
        <dbReference type="Pfam" id="PF00931"/>
    </source>
</evidence>
<evidence type="ECO:0000313" key="5">
    <source>
        <dbReference type="Proteomes" id="UP001281410"/>
    </source>
</evidence>
<dbReference type="AlphaFoldDB" id="A0AAD9ZQL1"/>
<dbReference type="InterPro" id="IPR027417">
    <property type="entry name" value="P-loop_NTPase"/>
</dbReference>
<sequence length="249" mass="28489">MDFAGPIFEILKCIGPPLCKYVEYHRKLDEYKKNLKRVLSELTSQKEEVEMRLRVECRLGKSPKYEVNNWLKNIQMIIHDAENIEGTFGKGKCFSRARLAKLADKKIQELKEYHQKGSSFNSLVIDAPPAGGIILPTTKLAGETTAKKDMDEILGYLMGNEIKKIGVCGMGGAGKTTIMTHVNNKLLKETIKFDNVIWVTLSQTIDLLKLQKEIAVALKENFQETEDVKRRAGMLSEMLRRRRFHINFR</sequence>